<reference evidence="1 2" key="1">
    <citation type="journal article" date="2019" name="Nat. Ecol. Evol.">
        <title>Megaphylogeny resolves global patterns of mushroom evolution.</title>
        <authorList>
            <person name="Varga T."/>
            <person name="Krizsan K."/>
            <person name="Foldi C."/>
            <person name="Dima B."/>
            <person name="Sanchez-Garcia M."/>
            <person name="Sanchez-Ramirez S."/>
            <person name="Szollosi G.J."/>
            <person name="Szarkandi J.G."/>
            <person name="Papp V."/>
            <person name="Albert L."/>
            <person name="Andreopoulos W."/>
            <person name="Angelini C."/>
            <person name="Antonin V."/>
            <person name="Barry K.W."/>
            <person name="Bougher N.L."/>
            <person name="Buchanan P."/>
            <person name="Buyck B."/>
            <person name="Bense V."/>
            <person name="Catcheside P."/>
            <person name="Chovatia M."/>
            <person name="Cooper J."/>
            <person name="Damon W."/>
            <person name="Desjardin D."/>
            <person name="Finy P."/>
            <person name="Geml J."/>
            <person name="Haridas S."/>
            <person name="Hughes K."/>
            <person name="Justo A."/>
            <person name="Karasinski D."/>
            <person name="Kautmanova I."/>
            <person name="Kiss B."/>
            <person name="Kocsube S."/>
            <person name="Kotiranta H."/>
            <person name="LaButti K.M."/>
            <person name="Lechner B.E."/>
            <person name="Liimatainen K."/>
            <person name="Lipzen A."/>
            <person name="Lukacs Z."/>
            <person name="Mihaltcheva S."/>
            <person name="Morgado L.N."/>
            <person name="Niskanen T."/>
            <person name="Noordeloos M.E."/>
            <person name="Ohm R.A."/>
            <person name="Ortiz-Santana B."/>
            <person name="Ovrebo C."/>
            <person name="Racz N."/>
            <person name="Riley R."/>
            <person name="Savchenko A."/>
            <person name="Shiryaev A."/>
            <person name="Soop K."/>
            <person name="Spirin V."/>
            <person name="Szebenyi C."/>
            <person name="Tomsovsky M."/>
            <person name="Tulloss R.E."/>
            <person name="Uehling J."/>
            <person name="Grigoriev I.V."/>
            <person name="Vagvolgyi C."/>
            <person name="Papp T."/>
            <person name="Martin F.M."/>
            <person name="Miettinen O."/>
            <person name="Hibbett D.S."/>
            <person name="Nagy L.G."/>
        </authorList>
    </citation>
    <scope>NUCLEOTIDE SEQUENCE [LARGE SCALE GENOMIC DNA]</scope>
    <source>
        <strain evidence="1 2">CBS 121175</strain>
    </source>
</reference>
<dbReference type="OrthoDB" id="2669721at2759"/>
<dbReference type="AlphaFoldDB" id="A0A5C3K8Y1"/>
<protein>
    <submittedName>
        <fullName evidence="1">Uncharacterized protein</fullName>
    </submittedName>
</protein>
<keyword evidence="2" id="KW-1185">Reference proteome</keyword>
<organism evidence="1 2">
    <name type="scientific">Coprinopsis marcescibilis</name>
    <name type="common">Agaric fungus</name>
    <name type="synonym">Psathyrella marcescibilis</name>
    <dbReference type="NCBI Taxonomy" id="230819"/>
    <lineage>
        <taxon>Eukaryota</taxon>
        <taxon>Fungi</taxon>
        <taxon>Dikarya</taxon>
        <taxon>Basidiomycota</taxon>
        <taxon>Agaricomycotina</taxon>
        <taxon>Agaricomycetes</taxon>
        <taxon>Agaricomycetidae</taxon>
        <taxon>Agaricales</taxon>
        <taxon>Agaricineae</taxon>
        <taxon>Psathyrellaceae</taxon>
        <taxon>Coprinopsis</taxon>
    </lineage>
</organism>
<sequence length="120" mass="13367">MGTSIFLMLQIDGKPRYAKEILYFFIANDIQTAAVSLYGPPNTDILKESYSTAWACQYTQYANIKIIPVYCIISVVSMQPLPKAATDDKGTDLWFVVEKSGLGDIKLTGYSENIPDNDND</sequence>
<gene>
    <name evidence="1" type="ORF">FA15DRAFT_662224</name>
</gene>
<evidence type="ECO:0000313" key="1">
    <source>
        <dbReference type="EMBL" id="TFK16358.1"/>
    </source>
</evidence>
<dbReference type="Proteomes" id="UP000307440">
    <property type="component" value="Unassembled WGS sequence"/>
</dbReference>
<accession>A0A5C3K8Y1</accession>
<dbReference type="EMBL" id="ML210913">
    <property type="protein sequence ID" value="TFK16358.1"/>
    <property type="molecule type" value="Genomic_DNA"/>
</dbReference>
<proteinExistence type="predicted"/>
<evidence type="ECO:0000313" key="2">
    <source>
        <dbReference type="Proteomes" id="UP000307440"/>
    </source>
</evidence>
<name>A0A5C3K8Y1_COPMA</name>
<dbReference type="STRING" id="230819.A0A5C3K8Y1"/>